<dbReference type="SUPFAM" id="SSF54427">
    <property type="entry name" value="NTF2-like"/>
    <property type="match status" value="1"/>
</dbReference>
<keyword evidence="5" id="KW-0804">Transcription</keyword>
<dbReference type="PANTHER" id="PTHR30173:SF43">
    <property type="entry name" value="ECF RNA POLYMERASE SIGMA FACTOR SIGI-RELATED"/>
    <property type="match status" value="1"/>
</dbReference>
<dbReference type="InterPro" id="IPR007627">
    <property type="entry name" value="RNA_pol_sigma70_r2"/>
</dbReference>
<comment type="similarity">
    <text evidence="1">Belongs to the sigma-70 factor family. ECF subfamily.</text>
</comment>
<dbReference type="GO" id="GO:0016987">
    <property type="term" value="F:sigma factor activity"/>
    <property type="evidence" value="ECO:0007669"/>
    <property type="project" value="UniProtKB-KW"/>
</dbReference>
<dbReference type="SUPFAM" id="SSF88946">
    <property type="entry name" value="Sigma2 domain of RNA polymerase sigma factors"/>
    <property type="match status" value="1"/>
</dbReference>
<dbReference type="Pfam" id="PF08281">
    <property type="entry name" value="Sigma70_r4_2"/>
    <property type="match status" value="1"/>
</dbReference>
<keyword evidence="9" id="KW-1185">Reference proteome</keyword>
<dbReference type="InterPro" id="IPR013249">
    <property type="entry name" value="RNA_pol_sigma70_r4_t2"/>
</dbReference>
<dbReference type="InterPro" id="IPR013325">
    <property type="entry name" value="RNA_pol_sigma_r2"/>
</dbReference>
<proteinExistence type="inferred from homology"/>
<evidence type="ECO:0000256" key="3">
    <source>
        <dbReference type="ARBA" id="ARBA00023015"/>
    </source>
</evidence>
<dbReference type="Pfam" id="PF04542">
    <property type="entry name" value="Sigma70_r2"/>
    <property type="match status" value="1"/>
</dbReference>
<dbReference type="InterPro" id="IPR032710">
    <property type="entry name" value="NTF2-like_dom_sf"/>
</dbReference>
<gene>
    <name evidence="8" type="ORF">FHU38_001524</name>
</gene>
<keyword evidence="3" id="KW-0805">Transcription regulation</keyword>
<organism evidence="8 9">
    <name type="scientific">Saccharomonospora amisosensis</name>
    <dbReference type="NCBI Taxonomy" id="1128677"/>
    <lineage>
        <taxon>Bacteria</taxon>
        <taxon>Bacillati</taxon>
        <taxon>Actinomycetota</taxon>
        <taxon>Actinomycetes</taxon>
        <taxon>Pseudonocardiales</taxon>
        <taxon>Pseudonocardiaceae</taxon>
        <taxon>Saccharomonospora</taxon>
    </lineage>
</organism>
<dbReference type="RefSeq" id="WP_167168138.1">
    <property type="nucleotide sequence ID" value="NZ_JAAOYM010000001.1"/>
</dbReference>
<dbReference type="Gene3D" id="1.10.1740.10">
    <property type="match status" value="1"/>
</dbReference>
<sequence length="282" mass="30644">MELVEQFEAARPRLVSLAYRILGSHHDAEDVVQSAWLRVQDTGLAELANPAGYFTTVTTRLCLDQLRIRERRGELPLLSSELPTEQVSADEAYLRREDVSRALLVLLAELSPSQRVAFVLHDLFAVPFAQIADVLDTSPASAKKLASRARERLRGARPGEGGHSAEHFEIIEAFLVAARDGDITRLVTLLAPDAVRTADPLLLPARARVEVRGARAVAEETRAFADRIAAAVPVLVHRRPGALIAPGGHPYAFVHFEVQAGLVVRVEIIPYQPGAASLAAVA</sequence>
<evidence type="ECO:0000313" key="9">
    <source>
        <dbReference type="Proteomes" id="UP000545493"/>
    </source>
</evidence>
<dbReference type="GO" id="GO:0003677">
    <property type="term" value="F:DNA binding"/>
    <property type="evidence" value="ECO:0007669"/>
    <property type="project" value="InterPro"/>
</dbReference>
<evidence type="ECO:0000313" key="8">
    <source>
        <dbReference type="EMBL" id="NIJ11180.1"/>
    </source>
</evidence>
<dbReference type="SUPFAM" id="SSF88659">
    <property type="entry name" value="Sigma3 and sigma4 domains of RNA polymerase sigma factors"/>
    <property type="match status" value="1"/>
</dbReference>
<reference evidence="8 9" key="1">
    <citation type="submission" date="2020-03" db="EMBL/GenBank/DDBJ databases">
        <title>Sequencing the genomes of 1000 actinobacteria strains.</title>
        <authorList>
            <person name="Klenk H.-P."/>
        </authorList>
    </citation>
    <scope>NUCLEOTIDE SEQUENCE [LARGE SCALE GENOMIC DNA]</scope>
    <source>
        <strain evidence="8 9">DSM 45685</strain>
    </source>
</reference>
<keyword evidence="4" id="KW-0731">Sigma factor</keyword>
<dbReference type="Gene3D" id="1.10.10.10">
    <property type="entry name" value="Winged helix-like DNA-binding domain superfamily/Winged helix DNA-binding domain"/>
    <property type="match status" value="1"/>
</dbReference>
<feature type="domain" description="RNA polymerase sigma-70 region 2" evidence="6">
    <location>
        <begin position="7"/>
        <end position="71"/>
    </location>
</feature>
<dbReference type="EMBL" id="JAAOYM010000001">
    <property type="protein sequence ID" value="NIJ11180.1"/>
    <property type="molecule type" value="Genomic_DNA"/>
</dbReference>
<dbReference type="NCBIfam" id="TIGR02937">
    <property type="entry name" value="sigma70-ECF"/>
    <property type="match status" value="1"/>
</dbReference>
<accession>A0A7X5UNC2</accession>
<comment type="subunit">
    <text evidence="2">Interacts transiently with the RNA polymerase catalytic core formed by RpoA, RpoB, RpoC and RpoZ (2 alpha, 1 beta, 1 beta' and 1 omega subunit) to form the RNA polymerase holoenzyme that can initiate transcription.</text>
</comment>
<dbReference type="InterPro" id="IPR036388">
    <property type="entry name" value="WH-like_DNA-bd_sf"/>
</dbReference>
<evidence type="ECO:0000259" key="7">
    <source>
        <dbReference type="Pfam" id="PF08281"/>
    </source>
</evidence>
<evidence type="ECO:0000256" key="4">
    <source>
        <dbReference type="ARBA" id="ARBA00023082"/>
    </source>
</evidence>
<evidence type="ECO:0000259" key="6">
    <source>
        <dbReference type="Pfam" id="PF04542"/>
    </source>
</evidence>
<dbReference type="Proteomes" id="UP000545493">
    <property type="component" value="Unassembled WGS sequence"/>
</dbReference>
<dbReference type="InterPro" id="IPR014284">
    <property type="entry name" value="RNA_pol_sigma-70_dom"/>
</dbReference>
<evidence type="ECO:0000256" key="2">
    <source>
        <dbReference type="ARBA" id="ARBA00011344"/>
    </source>
</evidence>
<protein>
    <submittedName>
        <fullName evidence="8">RNA polymerase sigma-70 factor (ECF subfamily)</fullName>
    </submittedName>
</protein>
<feature type="domain" description="RNA polymerase sigma factor 70 region 4 type 2" evidence="7">
    <location>
        <begin position="101"/>
        <end position="153"/>
    </location>
</feature>
<dbReference type="InterPro" id="IPR013324">
    <property type="entry name" value="RNA_pol_sigma_r3/r4-like"/>
</dbReference>
<dbReference type="PANTHER" id="PTHR30173">
    <property type="entry name" value="SIGMA 19 FACTOR"/>
    <property type="match status" value="1"/>
</dbReference>
<name>A0A7X5UNC2_9PSEU</name>
<comment type="caution">
    <text evidence="8">The sequence shown here is derived from an EMBL/GenBank/DDBJ whole genome shotgun (WGS) entry which is preliminary data.</text>
</comment>
<evidence type="ECO:0000256" key="5">
    <source>
        <dbReference type="ARBA" id="ARBA00023163"/>
    </source>
</evidence>
<dbReference type="GO" id="GO:0006352">
    <property type="term" value="P:DNA-templated transcription initiation"/>
    <property type="evidence" value="ECO:0007669"/>
    <property type="project" value="InterPro"/>
</dbReference>
<dbReference type="InterPro" id="IPR052704">
    <property type="entry name" value="ECF_Sigma-70_Domain"/>
</dbReference>
<evidence type="ECO:0000256" key="1">
    <source>
        <dbReference type="ARBA" id="ARBA00010641"/>
    </source>
</evidence>
<dbReference type="AlphaFoldDB" id="A0A7X5UNC2"/>